<gene>
    <name evidence="2" type="ORF">G293_04850</name>
</gene>
<dbReference type="EMBL" id="CP004021">
    <property type="protein sequence ID" value="AKK20585.1"/>
    <property type="molecule type" value="Genomic_DNA"/>
</dbReference>
<dbReference type="Pfam" id="PF03372">
    <property type="entry name" value="Exo_endo_phos"/>
    <property type="match status" value="1"/>
</dbReference>
<dbReference type="RefSeq" id="WP_244464381.1">
    <property type="nucleotide sequence ID" value="NZ_CP004021.1"/>
</dbReference>
<proteinExistence type="predicted"/>
<evidence type="ECO:0000313" key="2">
    <source>
        <dbReference type="EMBL" id="AKK20585.1"/>
    </source>
</evidence>
<reference evidence="2 3" key="1">
    <citation type="journal article" date="2015" name="Genome Announc.">
        <title>Complete Genome Sequence of 'Candidatus Liberibacter africanus,' a Bacterium Associated with Citrus Huanglongbing.</title>
        <authorList>
            <person name="Lin H."/>
            <person name="Pietersen G."/>
            <person name="Han C."/>
            <person name="Read D.A."/>
            <person name="Lou B."/>
            <person name="Gupta G."/>
            <person name="Civerolo E.L."/>
        </authorList>
    </citation>
    <scope>NUCLEOTIDE SEQUENCE [LARGE SCALE GENOMIC DNA]</scope>
    <source>
        <strain evidence="2 3">PTSAPSY</strain>
    </source>
</reference>
<dbReference type="Gene3D" id="3.60.10.10">
    <property type="entry name" value="Endonuclease/exonuclease/phosphatase"/>
    <property type="match status" value="1"/>
</dbReference>
<feature type="domain" description="Endonuclease/exonuclease/phosphatase" evidence="1">
    <location>
        <begin position="25"/>
        <end position="219"/>
    </location>
</feature>
<organism evidence="2 3">
    <name type="scientific">Candidatus Liberibacter africanus PTSAPSY</name>
    <dbReference type="NCBI Taxonomy" id="1277257"/>
    <lineage>
        <taxon>Bacteria</taxon>
        <taxon>Pseudomonadati</taxon>
        <taxon>Pseudomonadota</taxon>
        <taxon>Alphaproteobacteria</taxon>
        <taxon>Hyphomicrobiales</taxon>
        <taxon>Rhizobiaceae</taxon>
        <taxon>Liberibacter</taxon>
    </lineage>
</organism>
<dbReference type="STRING" id="1277257.G293_04850"/>
<keyword evidence="3" id="KW-1185">Reference proteome</keyword>
<accession>A0A0G3I5P7</accession>
<dbReference type="AlphaFoldDB" id="A0A0G3I5P7"/>
<dbReference type="Proteomes" id="UP000035503">
    <property type="component" value="Chromosome"/>
</dbReference>
<dbReference type="PATRIC" id="fig|1277257.4.peg.1048"/>
<protein>
    <recommendedName>
        <fullName evidence="1">Endonuclease/exonuclease/phosphatase domain-containing protein</fullName>
    </recommendedName>
</protein>
<dbReference type="InterPro" id="IPR005135">
    <property type="entry name" value="Endo/exonuclease/phosphatase"/>
</dbReference>
<evidence type="ECO:0000313" key="3">
    <source>
        <dbReference type="Proteomes" id="UP000035503"/>
    </source>
</evidence>
<sequence length="320" mass="37397">MIKYFLFFTFFLIPYTSFAQKMRVASWNINTLSEKEGVNIWRNSVIREKSDYDLLRQYAMNLNADIVSLQEMGSYGAVAKIFPEDTWQIFYSGEDSIWSSILNYFNIKYNSRNSSINTAVVVRKKSMHVLQVSYPFVGIENSHSRAGKRRAVELLIEINGQKVWILDIHLKSFCFLNKLENTRNSSCNLLNKQSKWLKLWIDQKKETGIPFIIAGDFNRKINYLEDKDSFWQKINPDNSLIRFPQQKETSCNANKNLLNKTPIDYFIMDKNAYKLLIKNSFSEVLYDSNDIQIKGNRLSDHCPITIDYDVSDNMLKEGLT</sequence>
<evidence type="ECO:0000259" key="1">
    <source>
        <dbReference type="Pfam" id="PF03372"/>
    </source>
</evidence>
<name>A0A0G3I5P7_LIBAF</name>
<dbReference type="SUPFAM" id="SSF56219">
    <property type="entry name" value="DNase I-like"/>
    <property type="match status" value="1"/>
</dbReference>
<dbReference type="GO" id="GO:0003824">
    <property type="term" value="F:catalytic activity"/>
    <property type="evidence" value="ECO:0007669"/>
    <property type="project" value="InterPro"/>
</dbReference>
<dbReference type="InterPro" id="IPR036691">
    <property type="entry name" value="Endo/exonu/phosph_ase_sf"/>
</dbReference>
<dbReference type="KEGG" id="lau:G293_04850"/>